<feature type="transmembrane region" description="Helical" evidence="7">
    <location>
        <begin position="262"/>
        <end position="283"/>
    </location>
</feature>
<keyword evidence="2" id="KW-0813">Transport</keyword>
<feature type="transmembrane region" description="Helical" evidence="7">
    <location>
        <begin position="229"/>
        <end position="256"/>
    </location>
</feature>
<keyword evidence="9" id="KW-1185">Reference proteome</keyword>
<feature type="transmembrane region" description="Helical" evidence="7">
    <location>
        <begin position="383"/>
        <end position="401"/>
    </location>
</feature>
<gene>
    <name evidence="8" type="ORF">E3T51_00815</name>
</gene>
<feature type="transmembrane region" description="Helical" evidence="7">
    <location>
        <begin position="359"/>
        <end position="377"/>
    </location>
</feature>
<dbReference type="Proteomes" id="UP000297626">
    <property type="component" value="Unassembled WGS sequence"/>
</dbReference>
<comment type="caution">
    <text evidence="8">The sequence shown here is derived from an EMBL/GenBank/DDBJ whole genome shotgun (WGS) entry which is preliminary data.</text>
</comment>
<reference evidence="8 9" key="1">
    <citation type="submission" date="2019-03" db="EMBL/GenBank/DDBJ databases">
        <title>Genomics of glacier-inhabiting Cryobacterium strains.</title>
        <authorList>
            <person name="Liu Q."/>
            <person name="Xin Y.-H."/>
        </authorList>
    </citation>
    <scope>NUCLEOTIDE SEQUENCE [LARGE SCALE GENOMIC DNA]</scope>
    <source>
        <strain evidence="8 9">Sr54</strain>
    </source>
</reference>
<keyword evidence="3" id="KW-1003">Cell membrane</keyword>
<evidence type="ECO:0000256" key="5">
    <source>
        <dbReference type="ARBA" id="ARBA00022989"/>
    </source>
</evidence>
<dbReference type="SUPFAM" id="SSF103473">
    <property type="entry name" value="MFS general substrate transporter"/>
    <property type="match status" value="1"/>
</dbReference>
<dbReference type="GO" id="GO:0005886">
    <property type="term" value="C:plasma membrane"/>
    <property type="evidence" value="ECO:0007669"/>
    <property type="project" value="UniProtKB-SubCell"/>
</dbReference>
<feature type="transmembrane region" description="Helical" evidence="7">
    <location>
        <begin position="295"/>
        <end position="313"/>
    </location>
</feature>
<comment type="subcellular location">
    <subcellularLocation>
        <location evidence="1">Cell membrane</location>
        <topology evidence="1">Multi-pass membrane protein</topology>
    </subcellularLocation>
</comment>
<keyword evidence="5 7" id="KW-1133">Transmembrane helix</keyword>
<dbReference type="Gene3D" id="1.20.1250.20">
    <property type="entry name" value="MFS general substrate transporter like domains"/>
    <property type="match status" value="1"/>
</dbReference>
<evidence type="ECO:0000256" key="1">
    <source>
        <dbReference type="ARBA" id="ARBA00004651"/>
    </source>
</evidence>
<feature type="transmembrane region" description="Helical" evidence="7">
    <location>
        <begin position="91"/>
        <end position="118"/>
    </location>
</feature>
<protein>
    <submittedName>
        <fullName evidence="8">MFS transporter</fullName>
    </submittedName>
</protein>
<evidence type="ECO:0000256" key="6">
    <source>
        <dbReference type="ARBA" id="ARBA00023136"/>
    </source>
</evidence>
<dbReference type="Pfam" id="PF05977">
    <property type="entry name" value="MFS_3"/>
    <property type="match status" value="1"/>
</dbReference>
<proteinExistence type="predicted"/>
<evidence type="ECO:0000256" key="7">
    <source>
        <dbReference type="SAM" id="Phobius"/>
    </source>
</evidence>
<feature type="transmembrane region" description="Helical" evidence="7">
    <location>
        <begin position="47"/>
        <end position="71"/>
    </location>
</feature>
<keyword evidence="6 7" id="KW-0472">Membrane</keyword>
<evidence type="ECO:0000256" key="2">
    <source>
        <dbReference type="ARBA" id="ARBA00022448"/>
    </source>
</evidence>
<dbReference type="PANTHER" id="PTHR23513:SF6">
    <property type="entry name" value="MAJOR FACILITATOR SUPERFAMILY ASSOCIATED DOMAIN-CONTAINING PROTEIN"/>
    <property type="match status" value="1"/>
</dbReference>
<dbReference type="InterPro" id="IPR036259">
    <property type="entry name" value="MFS_trans_sf"/>
</dbReference>
<sequence>MMRRRSSGSLGPAFTNLFTASLASNLGDGIARTALPLLAARLTNDPLLISGIAAMAMLPWLLCAISAGILVDRIDRRIALGMANTVRMLLAVTLCLLSITGTLSIVWLYVVIFIYGAFETVYDGATRAVVPSIVGRSDLPRANSRIEAGELVVQNFLAGPFTSLLFAVSVIIPLGVNALAFLVAVVLALLLPKIASGRQHVLIGAKPESAWYRQFVDGYRFIVKSRMLVTLWLLSTVVGLAFSFATASFVLFVLGPLGVPELWFGLFMLSGAVGGIVASVFTAPLKNRLNAGPTMALMIVLSGLSFLAVGLWPNLWVTVVFFAVSSGAVTVWNILVMSLRQSIIPGHLLGRVHGTWRTLLWGAMPVGSVLGGLVGRIDLALPFTMGGVVATGLGIVFYRFVSSLPNPEDVPDPLGPDALVPL</sequence>
<dbReference type="InterPro" id="IPR010290">
    <property type="entry name" value="TM_effector"/>
</dbReference>
<evidence type="ECO:0000313" key="8">
    <source>
        <dbReference type="EMBL" id="TFD91289.1"/>
    </source>
</evidence>
<evidence type="ECO:0000256" key="3">
    <source>
        <dbReference type="ARBA" id="ARBA00022475"/>
    </source>
</evidence>
<feature type="transmembrane region" description="Helical" evidence="7">
    <location>
        <begin position="319"/>
        <end position="339"/>
    </location>
</feature>
<dbReference type="AlphaFoldDB" id="A0A4R9BUF1"/>
<accession>A0A4R9BUF1</accession>
<evidence type="ECO:0000256" key="4">
    <source>
        <dbReference type="ARBA" id="ARBA00022692"/>
    </source>
</evidence>
<dbReference type="CDD" id="cd06173">
    <property type="entry name" value="MFS_MefA_like"/>
    <property type="match status" value="1"/>
</dbReference>
<feature type="transmembrane region" description="Helical" evidence="7">
    <location>
        <begin position="164"/>
        <end position="191"/>
    </location>
</feature>
<name>A0A4R9BUF1_9MICO</name>
<organism evidence="8 9">
    <name type="scientific">Cryobacterium serini</name>
    <dbReference type="NCBI Taxonomy" id="1259201"/>
    <lineage>
        <taxon>Bacteria</taxon>
        <taxon>Bacillati</taxon>
        <taxon>Actinomycetota</taxon>
        <taxon>Actinomycetes</taxon>
        <taxon>Micrococcales</taxon>
        <taxon>Microbacteriaceae</taxon>
        <taxon>Cryobacterium</taxon>
    </lineage>
</organism>
<evidence type="ECO:0000313" key="9">
    <source>
        <dbReference type="Proteomes" id="UP000297626"/>
    </source>
</evidence>
<dbReference type="EMBL" id="SOHN01000003">
    <property type="protein sequence ID" value="TFD91289.1"/>
    <property type="molecule type" value="Genomic_DNA"/>
</dbReference>
<dbReference type="PANTHER" id="PTHR23513">
    <property type="entry name" value="INTEGRAL MEMBRANE EFFLUX PROTEIN-RELATED"/>
    <property type="match status" value="1"/>
</dbReference>
<keyword evidence="4 7" id="KW-0812">Transmembrane</keyword>